<evidence type="ECO:0000313" key="2">
    <source>
        <dbReference type="Proteomes" id="UP000596660"/>
    </source>
</evidence>
<dbReference type="PANTHER" id="PTHR33710">
    <property type="entry name" value="BNAC02G09200D PROTEIN"/>
    <property type="match status" value="1"/>
</dbReference>
<dbReference type="AlphaFoldDB" id="A0A803MDE4"/>
<accession>A0A803MDE4</accession>
<dbReference type="SUPFAM" id="SSF56219">
    <property type="entry name" value="DNase I-like"/>
    <property type="match status" value="1"/>
</dbReference>
<evidence type="ECO:0008006" key="3">
    <source>
        <dbReference type="Google" id="ProtNLM"/>
    </source>
</evidence>
<dbReference type="Proteomes" id="UP000596660">
    <property type="component" value="Unplaced"/>
</dbReference>
<reference evidence="1" key="2">
    <citation type="submission" date="2021-03" db="UniProtKB">
        <authorList>
            <consortium name="EnsemblPlants"/>
        </authorList>
    </citation>
    <scope>IDENTIFICATION</scope>
</reference>
<protein>
    <recommendedName>
        <fullName evidence="3">Endonuclease/exonuclease/phosphatase domain-containing protein</fullName>
    </recommendedName>
</protein>
<dbReference type="PANTHER" id="PTHR33710:SF71">
    <property type="entry name" value="ENDONUCLEASE_EXONUCLEASE_PHOSPHATASE DOMAIN-CONTAINING PROTEIN"/>
    <property type="match status" value="1"/>
</dbReference>
<dbReference type="EnsemblPlants" id="AUR62027487-RA">
    <property type="protein sequence ID" value="AUR62027487-RA:cds"/>
    <property type="gene ID" value="AUR62027487"/>
</dbReference>
<organism evidence="1 2">
    <name type="scientific">Chenopodium quinoa</name>
    <name type="common">Quinoa</name>
    <dbReference type="NCBI Taxonomy" id="63459"/>
    <lineage>
        <taxon>Eukaryota</taxon>
        <taxon>Viridiplantae</taxon>
        <taxon>Streptophyta</taxon>
        <taxon>Embryophyta</taxon>
        <taxon>Tracheophyta</taxon>
        <taxon>Spermatophyta</taxon>
        <taxon>Magnoliopsida</taxon>
        <taxon>eudicotyledons</taxon>
        <taxon>Gunneridae</taxon>
        <taxon>Pentapetalae</taxon>
        <taxon>Caryophyllales</taxon>
        <taxon>Chenopodiaceae</taxon>
        <taxon>Chenopodioideae</taxon>
        <taxon>Atripliceae</taxon>
        <taxon>Chenopodium</taxon>
    </lineage>
</organism>
<dbReference type="Gene3D" id="3.60.10.10">
    <property type="entry name" value="Endonuclease/exonuclease/phosphatase"/>
    <property type="match status" value="1"/>
</dbReference>
<reference evidence="1" key="1">
    <citation type="journal article" date="2017" name="Nature">
        <title>The genome of Chenopodium quinoa.</title>
        <authorList>
            <person name="Jarvis D.E."/>
            <person name="Ho Y.S."/>
            <person name="Lightfoot D.J."/>
            <person name="Schmoeckel S.M."/>
            <person name="Li B."/>
            <person name="Borm T.J.A."/>
            <person name="Ohyanagi H."/>
            <person name="Mineta K."/>
            <person name="Michell C.T."/>
            <person name="Saber N."/>
            <person name="Kharbatia N.M."/>
            <person name="Rupper R.R."/>
            <person name="Sharp A.R."/>
            <person name="Dally N."/>
            <person name="Boughton B.A."/>
            <person name="Woo Y.H."/>
            <person name="Gao G."/>
            <person name="Schijlen E.G.W.M."/>
            <person name="Guo X."/>
            <person name="Momin A.A."/>
            <person name="Negrao S."/>
            <person name="Al-Babili S."/>
            <person name="Gehring C."/>
            <person name="Roessner U."/>
            <person name="Jung C."/>
            <person name="Murphy K."/>
            <person name="Arold S.T."/>
            <person name="Gojobori T."/>
            <person name="van der Linden C.G."/>
            <person name="van Loo E.N."/>
            <person name="Jellen E.N."/>
            <person name="Maughan P.J."/>
            <person name="Tester M."/>
        </authorList>
    </citation>
    <scope>NUCLEOTIDE SEQUENCE [LARGE SCALE GENOMIC DNA]</scope>
    <source>
        <strain evidence="1">cv. PI 614886</strain>
    </source>
</reference>
<dbReference type="InterPro" id="IPR036691">
    <property type="entry name" value="Endo/exonu/phosph_ase_sf"/>
</dbReference>
<sequence length="269" mass="30268">METMIDENRLNKIKIKCGYVEGVCISSNGRSGGMGMWWKDIKVNVVSYSAHHFAIDILNDNNCAMWRAIGIYGWPEQSNKHLTWDLMSSLKSGCSIPCIMFGDFNEISSLCEKEGGPLRSERLMDAFRVTMDTCAMRDLGYRGSIYTWERGNTMDTYVRERLDRFTADEEWCALFPNFEVHNLPIIKSLSDHAPILMSSDNRGGENCGSTGFKFKSLWLSSDECGEVVAKGWSESMGLNMANRVVVCGEKLASWAALNFGSVKKRIKKG</sequence>
<name>A0A803MDE4_CHEQI</name>
<keyword evidence="2" id="KW-1185">Reference proteome</keyword>
<dbReference type="OMA" id="INCMNEY"/>
<evidence type="ECO:0000313" key="1">
    <source>
        <dbReference type="EnsemblPlants" id="AUR62027487-RA:cds"/>
    </source>
</evidence>
<proteinExistence type="predicted"/>
<dbReference type="Gramene" id="AUR62027487-RA">
    <property type="protein sequence ID" value="AUR62027487-RA:cds"/>
    <property type="gene ID" value="AUR62027487"/>
</dbReference>